<proteinExistence type="predicted"/>
<keyword evidence="1" id="KW-0812">Transmembrane</keyword>
<dbReference type="Proteomes" id="UP000235672">
    <property type="component" value="Unassembled WGS sequence"/>
</dbReference>
<name>A0A2J6PX27_9HELO</name>
<feature type="transmembrane region" description="Helical" evidence="1">
    <location>
        <begin position="382"/>
        <end position="404"/>
    </location>
</feature>
<evidence type="ECO:0000256" key="1">
    <source>
        <dbReference type="SAM" id="Phobius"/>
    </source>
</evidence>
<dbReference type="EMBL" id="KZ613493">
    <property type="protein sequence ID" value="PMD18557.1"/>
    <property type="molecule type" value="Genomic_DNA"/>
</dbReference>
<keyword evidence="3" id="KW-1185">Reference proteome</keyword>
<evidence type="ECO:0000313" key="3">
    <source>
        <dbReference type="Proteomes" id="UP000235672"/>
    </source>
</evidence>
<feature type="transmembrane region" description="Helical" evidence="1">
    <location>
        <begin position="343"/>
        <end position="362"/>
    </location>
</feature>
<keyword evidence="1" id="KW-0472">Membrane</keyword>
<keyword evidence="1" id="KW-1133">Transmembrane helix</keyword>
<feature type="transmembrane region" description="Helical" evidence="1">
    <location>
        <begin position="319"/>
        <end position="337"/>
    </location>
</feature>
<gene>
    <name evidence="2" type="ORF">NA56DRAFT_647773</name>
</gene>
<evidence type="ECO:0000313" key="2">
    <source>
        <dbReference type="EMBL" id="PMD18557.1"/>
    </source>
</evidence>
<sequence length="418" mass="46718">MAPVEDVLTVLPAPTTVPESIADPVSWQSAFWTLVPLALNSMTQPSGMVCGFPSKHGFFLRSSPFICALDISYLLIQITIRGYRTPRKTLEDITKRRFRDVPSEDEGGLSSLQKNAPFRFALFFLGAFRSIIKLFAYQGIPWTQAFGAMYLGSFLIIEILVIPTQKQLDRSSARRKEKVEDDVPSQPLITTADDDAAANQTEIELSFDYPEPSSAAPRTLPLWLSSVEDGIPRQPGSTSVAIPPSSRIEAWISFLSRSFSCGVSYSCIYWVLVALILHAEDEIDLAGSILPSDILIVTFLPYVVFAAASFLAVPGDNTLFVDLVVWAFTLAYVLFAFVLDYSYVIVICVSSIANFAIVFYSLKWNLHKHLTKFLIAHKIEDISYWSFFLHNFIAAVLWYCYIYNPAGTIKPSWTNHLG</sequence>
<feature type="transmembrane region" description="Helical" evidence="1">
    <location>
        <begin position="289"/>
        <end position="312"/>
    </location>
</feature>
<dbReference type="AlphaFoldDB" id="A0A2J6PX27"/>
<feature type="transmembrane region" description="Helical" evidence="1">
    <location>
        <begin position="254"/>
        <end position="277"/>
    </location>
</feature>
<protein>
    <submittedName>
        <fullName evidence="2">Uncharacterized protein</fullName>
    </submittedName>
</protein>
<dbReference type="OrthoDB" id="3479521at2759"/>
<accession>A0A2J6PX27</accession>
<reference evidence="2 3" key="1">
    <citation type="submission" date="2016-05" db="EMBL/GenBank/DDBJ databases">
        <title>A degradative enzymes factory behind the ericoid mycorrhizal symbiosis.</title>
        <authorList>
            <consortium name="DOE Joint Genome Institute"/>
            <person name="Martino E."/>
            <person name="Morin E."/>
            <person name="Grelet G."/>
            <person name="Kuo A."/>
            <person name="Kohler A."/>
            <person name="Daghino S."/>
            <person name="Barry K."/>
            <person name="Choi C."/>
            <person name="Cichocki N."/>
            <person name="Clum A."/>
            <person name="Copeland A."/>
            <person name="Hainaut M."/>
            <person name="Haridas S."/>
            <person name="Labutti K."/>
            <person name="Lindquist E."/>
            <person name="Lipzen A."/>
            <person name="Khouja H.-R."/>
            <person name="Murat C."/>
            <person name="Ohm R."/>
            <person name="Olson A."/>
            <person name="Spatafora J."/>
            <person name="Veneault-Fourrey C."/>
            <person name="Henrissat B."/>
            <person name="Grigoriev I."/>
            <person name="Martin F."/>
            <person name="Perotto S."/>
        </authorList>
    </citation>
    <scope>NUCLEOTIDE SEQUENCE [LARGE SCALE GENOMIC DNA]</scope>
    <source>
        <strain evidence="2 3">UAMH 7357</strain>
    </source>
</reference>
<feature type="transmembrane region" description="Helical" evidence="1">
    <location>
        <begin position="146"/>
        <end position="164"/>
    </location>
</feature>
<organism evidence="2 3">
    <name type="scientific">Hyaloscypha hepaticicola</name>
    <dbReference type="NCBI Taxonomy" id="2082293"/>
    <lineage>
        <taxon>Eukaryota</taxon>
        <taxon>Fungi</taxon>
        <taxon>Dikarya</taxon>
        <taxon>Ascomycota</taxon>
        <taxon>Pezizomycotina</taxon>
        <taxon>Leotiomycetes</taxon>
        <taxon>Helotiales</taxon>
        <taxon>Hyaloscyphaceae</taxon>
        <taxon>Hyaloscypha</taxon>
    </lineage>
</organism>